<evidence type="ECO:0000313" key="1">
    <source>
        <dbReference type="EMBL" id="EOA95059.1"/>
    </source>
</evidence>
<proteinExistence type="predicted"/>
<gene>
    <name evidence="1" type="ORF">Anapl_06487</name>
</gene>
<evidence type="ECO:0000313" key="2">
    <source>
        <dbReference type="Proteomes" id="UP000296049"/>
    </source>
</evidence>
<name>R0L0V9_ANAPL</name>
<feature type="non-terminal residue" evidence="1">
    <location>
        <position position="63"/>
    </location>
</feature>
<dbReference type="Proteomes" id="UP000296049">
    <property type="component" value="Unassembled WGS sequence"/>
</dbReference>
<sequence length="63" mass="7334">QVTDKLQEMLTTSCSLKTTIEAFQEELQLLKDNFQKAGLEELRERVAQQDKHSNLLQNILDQM</sequence>
<dbReference type="EMBL" id="KB744458">
    <property type="protein sequence ID" value="EOA95059.1"/>
    <property type="molecule type" value="Genomic_DNA"/>
</dbReference>
<protein>
    <submittedName>
        <fullName evidence="1">Uncharacterized protein</fullName>
    </submittedName>
</protein>
<keyword evidence="2" id="KW-1185">Reference proteome</keyword>
<dbReference type="AlphaFoldDB" id="R0L0V9"/>
<feature type="non-terminal residue" evidence="1">
    <location>
        <position position="1"/>
    </location>
</feature>
<reference evidence="2" key="1">
    <citation type="journal article" date="2013" name="Nat. Genet.">
        <title>The duck genome and transcriptome provide insight into an avian influenza virus reservoir species.</title>
        <authorList>
            <person name="Huang Y."/>
            <person name="Li Y."/>
            <person name="Burt D.W."/>
            <person name="Chen H."/>
            <person name="Zhang Y."/>
            <person name="Qian W."/>
            <person name="Kim H."/>
            <person name="Gan S."/>
            <person name="Zhao Y."/>
            <person name="Li J."/>
            <person name="Yi K."/>
            <person name="Feng H."/>
            <person name="Zhu P."/>
            <person name="Li B."/>
            <person name="Liu Q."/>
            <person name="Fairley S."/>
            <person name="Magor K.E."/>
            <person name="Du Z."/>
            <person name="Hu X."/>
            <person name="Goodman L."/>
            <person name="Tafer H."/>
            <person name="Vignal A."/>
            <person name="Lee T."/>
            <person name="Kim K.W."/>
            <person name="Sheng Z."/>
            <person name="An Y."/>
            <person name="Searle S."/>
            <person name="Herrero J."/>
            <person name="Groenen M.A."/>
            <person name="Crooijmans R.P."/>
            <person name="Faraut T."/>
            <person name="Cai Q."/>
            <person name="Webster R.G."/>
            <person name="Aldridge J.R."/>
            <person name="Warren W.C."/>
            <person name="Bartschat S."/>
            <person name="Kehr S."/>
            <person name="Marz M."/>
            <person name="Stadler P.F."/>
            <person name="Smith J."/>
            <person name="Kraus R.H."/>
            <person name="Zhao Y."/>
            <person name="Ren L."/>
            <person name="Fei J."/>
            <person name="Morisson M."/>
            <person name="Kaiser P."/>
            <person name="Griffin D.K."/>
            <person name="Rao M."/>
            <person name="Pitel F."/>
            <person name="Wang J."/>
            <person name="Li N."/>
        </authorList>
    </citation>
    <scope>NUCLEOTIDE SEQUENCE [LARGE SCALE GENOMIC DNA]</scope>
</reference>
<accession>R0L0V9</accession>
<organism evidence="1 2">
    <name type="scientific">Anas platyrhynchos</name>
    <name type="common">Mallard</name>
    <name type="synonym">Anas boschas</name>
    <dbReference type="NCBI Taxonomy" id="8839"/>
    <lineage>
        <taxon>Eukaryota</taxon>
        <taxon>Metazoa</taxon>
        <taxon>Chordata</taxon>
        <taxon>Craniata</taxon>
        <taxon>Vertebrata</taxon>
        <taxon>Euteleostomi</taxon>
        <taxon>Archelosauria</taxon>
        <taxon>Archosauria</taxon>
        <taxon>Dinosauria</taxon>
        <taxon>Saurischia</taxon>
        <taxon>Theropoda</taxon>
        <taxon>Coelurosauria</taxon>
        <taxon>Aves</taxon>
        <taxon>Neognathae</taxon>
        <taxon>Galloanserae</taxon>
        <taxon>Anseriformes</taxon>
        <taxon>Anatidae</taxon>
        <taxon>Anatinae</taxon>
        <taxon>Anas</taxon>
    </lineage>
</organism>